<dbReference type="OrthoDB" id="47210at2759"/>
<reference evidence="2 3" key="1">
    <citation type="journal article" date="2010" name="Plant Cell">
        <title>The Chlorella variabilis NC64A genome reveals adaptation to photosymbiosis, coevolution with viruses, and cryptic sex.</title>
        <authorList>
            <person name="Blanc G."/>
            <person name="Duncan G."/>
            <person name="Agarkova I."/>
            <person name="Borodovsky M."/>
            <person name="Gurnon J."/>
            <person name="Kuo A."/>
            <person name="Lindquist E."/>
            <person name="Lucas S."/>
            <person name="Pangilinan J."/>
            <person name="Polle J."/>
            <person name="Salamov A."/>
            <person name="Terry A."/>
            <person name="Yamada T."/>
            <person name="Dunigan D.D."/>
            <person name="Grigoriev I.V."/>
            <person name="Claverie J.M."/>
            <person name="Van Etten J.L."/>
        </authorList>
    </citation>
    <scope>NUCLEOTIDE SEQUENCE [LARGE SCALE GENOMIC DNA]</scope>
    <source>
        <strain evidence="2 3">NC64A</strain>
    </source>
</reference>
<keyword evidence="1" id="KW-0472">Membrane</keyword>
<dbReference type="KEGG" id="cvr:CHLNCDRAFT_138236"/>
<evidence type="ECO:0000313" key="2">
    <source>
        <dbReference type="EMBL" id="EFN59243.1"/>
    </source>
</evidence>
<protein>
    <recommendedName>
        <fullName evidence="4">Cardiolipin synthase N-terminal domain-containing protein</fullName>
    </recommendedName>
</protein>
<evidence type="ECO:0000256" key="1">
    <source>
        <dbReference type="SAM" id="Phobius"/>
    </source>
</evidence>
<dbReference type="PANTHER" id="PTHR36009:SF3">
    <property type="entry name" value="TRANSMEMBRANE PROTEIN"/>
    <property type="match status" value="1"/>
</dbReference>
<dbReference type="Proteomes" id="UP000008141">
    <property type="component" value="Unassembled WGS sequence"/>
</dbReference>
<dbReference type="GeneID" id="17358631"/>
<dbReference type="eggNOG" id="ENOG502QWFT">
    <property type="taxonomic scope" value="Eukaryota"/>
</dbReference>
<name>E1Z3W1_CHLVA</name>
<dbReference type="EMBL" id="GL433836">
    <property type="protein sequence ID" value="EFN59243.1"/>
    <property type="molecule type" value="Genomic_DNA"/>
</dbReference>
<dbReference type="RefSeq" id="XP_005851345.1">
    <property type="nucleotide sequence ID" value="XM_005851283.1"/>
</dbReference>
<feature type="transmembrane region" description="Helical" evidence="1">
    <location>
        <begin position="186"/>
        <end position="205"/>
    </location>
</feature>
<keyword evidence="3" id="KW-1185">Reference proteome</keyword>
<proteinExistence type="predicted"/>
<feature type="transmembrane region" description="Helical" evidence="1">
    <location>
        <begin position="118"/>
        <end position="142"/>
    </location>
</feature>
<accession>E1Z3W1</accession>
<dbReference type="OMA" id="ALAPFWM"/>
<evidence type="ECO:0008006" key="4">
    <source>
        <dbReference type="Google" id="ProtNLM"/>
    </source>
</evidence>
<dbReference type="PANTHER" id="PTHR36009">
    <property type="match status" value="1"/>
</dbReference>
<organism evidence="3">
    <name type="scientific">Chlorella variabilis</name>
    <name type="common">Green alga</name>
    <dbReference type="NCBI Taxonomy" id="554065"/>
    <lineage>
        <taxon>Eukaryota</taxon>
        <taxon>Viridiplantae</taxon>
        <taxon>Chlorophyta</taxon>
        <taxon>core chlorophytes</taxon>
        <taxon>Trebouxiophyceae</taxon>
        <taxon>Chlorellales</taxon>
        <taxon>Chlorellaceae</taxon>
        <taxon>Chlorella clade</taxon>
        <taxon>Chlorella</taxon>
    </lineage>
</organism>
<keyword evidence="1" id="KW-0812">Transmembrane</keyword>
<gene>
    <name evidence="2" type="ORF">CHLNCDRAFT_138236</name>
</gene>
<evidence type="ECO:0000313" key="3">
    <source>
        <dbReference type="Proteomes" id="UP000008141"/>
    </source>
</evidence>
<dbReference type="InParanoid" id="E1Z3W1"/>
<keyword evidence="1" id="KW-1133">Transmembrane helix</keyword>
<feature type="transmembrane region" description="Helical" evidence="1">
    <location>
        <begin position="33"/>
        <end position="54"/>
    </location>
</feature>
<dbReference type="FunCoup" id="E1Z3W1">
    <property type="interactions" value="547"/>
</dbReference>
<sequence>MAMNPPNQTPLRDSYFLEKLVGLGVDDGVQLNIIVQQLFLIMGVWPLVYTALLIPSGKSGNGVPAWPFITLSYVFGAFGLLPFMALWQPPKEPPKVPAAAEDLQGPGNLMQKGMESPLVAFLCLAGAVACVGQAALAGAPQWNSYFKLLEESRFINVMTVDFLTLTALAPFWMANDAALRKWDNNSLVSILSVLPVFGPVIYLCLRPRAQL</sequence>
<feature type="transmembrane region" description="Helical" evidence="1">
    <location>
        <begin position="154"/>
        <end position="174"/>
    </location>
</feature>
<dbReference type="AlphaFoldDB" id="E1Z3W1"/>
<feature type="transmembrane region" description="Helical" evidence="1">
    <location>
        <begin position="66"/>
        <end position="87"/>
    </location>
</feature>